<dbReference type="OrthoDB" id="1470350at2759"/>
<dbReference type="AlphaFoldDB" id="A0A8B8PBT7"/>
<keyword evidence="6" id="KW-0812">Transmembrane</keyword>
<dbReference type="RefSeq" id="XP_030531468.1">
    <property type="nucleotide sequence ID" value="XM_030675608.2"/>
</dbReference>
<evidence type="ECO:0000256" key="2">
    <source>
        <dbReference type="ARBA" id="ARBA00022723"/>
    </source>
</evidence>
<dbReference type="PRINTS" id="PR00385">
    <property type="entry name" value="P450"/>
</dbReference>
<evidence type="ECO:0000313" key="8">
    <source>
        <dbReference type="RefSeq" id="XP_030531468.1"/>
    </source>
</evidence>
<evidence type="ECO:0000256" key="1">
    <source>
        <dbReference type="ARBA" id="ARBA00010617"/>
    </source>
</evidence>
<dbReference type="InterPro" id="IPR001128">
    <property type="entry name" value="Cyt_P450"/>
</dbReference>
<keyword evidence="3 4" id="KW-0408">Iron</keyword>
<protein>
    <submittedName>
        <fullName evidence="8">Cytochrome P450 736A117-like</fullName>
    </submittedName>
</protein>
<dbReference type="Pfam" id="PF00067">
    <property type="entry name" value="p450"/>
    <property type="match status" value="1"/>
</dbReference>
<keyword evidence="5" id="KW-0560">Oxidoreductase</keyword>
<dbReference type="PANTHER" id="PTHR47955:SF15">
    <property type="entry name" value="CYTOCHROME P450 71A2-LIKE"/>
    <property type="match status" value="1"/>
</dbReference>
<dbReference type="Gene3D" id="1.10.630.10">
    <property type="entry name" value="Cytochrome P450"/>
    <property type="match status" value="1"/>
</dbReference>
<organism evidence="7 8">
    <name type="scientific">Rhodamnia argentea</name>
    <dbReference type="NCBI Taxonomy" id="178133"/>
    <lineage>
        <taxon>Eukaryota</taxon>
        <taxon>Viridiplantae</taxon>
        <taxon>Streptophyta</taxon>
        <taxon>Embryophyta</taxon>
        <taxon>Tracheophyta</taxon>
        <taxon>Spermatophyta</taxon>
        <taxon>Magnoliopsida</taxon>
        <taxon>eudicotyledons</taxon>
        <taxon>Gunneridae</taxon>
        <taxon>Pentapetalae</taxon>
        <taxon>rosids</taxon>
        <taxon>malvids</taxon>
        <taxon>Myrtales</taxon>
        <taxon>Myrtaceae</taxon>
        <taxon>Myrtoideae</taxon>
        <taxon>Myrteae</taxon>
        <taxon>Australasian group</taxon>
        <taxon>Rhodamnia</taxon>
    </lineage>
</organism>
<dbReference type="GO" id="GO:0005506">
    <property type="term" value="F:iron ion binding"/>
    <property type="evidence" value="ECO:0007669"/>
    <property type="project" value="InterPro"/>
</dbReference>
<sequence length="514" mass="57862">MLSFDASPLLLSFTPSLTSITLVLLISFLTLKCLRLLLSSPDLHLPPSPWGLPIIGNLHQLGNYPHRALQALSRCYGPLMMLHFGSVPVLVVSSANCARDIMKTHDIIFSDRPRSTLSERLLYHRKDVSLAPYGEYWRQMRSICVLQLLSNKRVHSFRTVREEEISLLMDKIEQRRLVDLSSVFASLTNDIICRVALGRKYSDGMQGEKFTGLLADMMGLLGVFNVGDFIPSLGWINKLTGLEAKVKLVARGFDQFLDEVVEEHRRKMEEKSIGSGRGEDRRDFVDVLLDIEKDKTAGFALAADSIKALILDIFAAGTDTTYTVLEWAMTELLRHPRAMNNLQTEVREITGGKPIVTDEDLERMHYLRAFIKETLRLHPPIPLLVPRLSTQDVKIQGYHIAAGTMVITNAWTIGRDPGTWDQPDEFKPERFLNSLVDFKGQDFELIPFGAGRRGCPGMSFAMATNELVLANLVHKFDWALPEGQKPEDLDMTECTGLTIHRKVHLRAVATQLPS</sequence>
<dbReference type="PRINTS" id="PR00463">
    <property type="entry name" value="EP450I"/>
</dbReference>
<evidence type="ECO:0000313" key="7">
    <source>
        <dbReference type="Proteomes" id="UP000827889"/>
    </source>
</evidence>
<dbReference type="KEGG" id="rarg:115741618"/>
<keyword evidence="2 4" id="KW-0479">Metal-binding</keyword>
<dbReference type="InterPro" id="IPR036396">
    <property type="entry name" value="Cyt_P450_sf"/>
</dbReference>
<dbReference type="SUPFAM" id="SSF48264">
    <property type="entry name" value="Cytochrome P450"/>
    <property type="match status" value="1"/>
</dbReference>
<keyword evidence="5" id="KW-0503">Monooxygenase</keyword>
<evidence type="ECO:0000256" key="3">
    <source>
        <dbReference type="ARBA" id="ARBA00023004"/>
    </source>
</evidence>
<dbReference type="InterPro" id="IPR017972">
    <property type="entry name" value="Cyt_P450_CS"/>
</dbReference>
<reference evidence="8" key="1">
    <citation type="submission" date="2025-08" db="UniProtKB">
        <authorList>
            <consortium name="RefSeq"/>
        </authorList>
    </citation>
    <scope>IDENTIFICATION</scope>
    <source>
        <tissue evidence="8">Leaf</tissue>
    </source>
</reference>
<keyword evidence="6" id="KW-0472">Membrane</keyword>
<name>A0A8B8PBT7_9MYRT</name>
<dbReference type="GO" id="GO:0020037">
    <property type="term" value="F:heme binding"/>
    <property type="evidence" value="ECO:0007669"/>
    <property type="project" value="InterPro"/>
</dbReference>
<dbReference type="FunFam" id="1.10.630.10:FF:000011">
    <property type="entry name" value="Cytochrome P450 83B1"/>
    <property type="match status" value="1"/>
</dbReference>
<feature type="binding site" description="axial binding residue" evidence="4">
    <location>
        <position position="455"/>
    </location>
    <ligand>
        <name>heme</name>
        <dbReference type="ChEBI" id="CHEBI:30413"/>
    </ligand>
    <ligandPart>
        <name>Fe</name>
        <dbReference type="ChEBI" id="CHEBI:18248"/>
    </ligandPart>
</feature>
<dbReference type="GO" id="GO:0016705">
    <property type="term" value="F:oxidoreductase activity, acting on paired donors, with incorporation or reduction of molecular oxygen"/>
    <property type="evidence" value="ECO:0007669"/>
    <property type="project" value="InterPro"/>
</dbReference>
<dbReference type="Proteomes" id="UP000827889">
    <property type="component" value="Chromosome 6"/>
</dbReference>
<dbReference type="InterPro" id="IPR002401">
    <property type="entry name" value="Cyt_P450_E_grp-I"/>
</dbReference>
<dbReference type="CDD" id="cd11072">
    <property type="entry name" value="CYP71-like"/>
    <property type="match status" value="1"/>
</dbReference>
<evidence type="ECO:0000256" key="4">
    <source>
        <dbReference type="PIRSR" id="PIRSR602401-1"/>
    </source>
</evidence>
<keyword evidence="4 5" id="KW-0349">Heme</keyword>
<evidence type="ECO:0000256" key="5">
    <source>
        <dbReference type="RuleBase" id="RU000461"/>
    </source>
</evidence>
<gene>
    <name evidence="8" type="primary">LOC115741618</name>
</gene>
<keyword evidence="7" id="KW-1185">Reference proteome</keyword>
<evidence type="ECO:0000256" key="6">
    <source>
        <dbReference type="SAM" id="Phobius"/>
    </source>
</evidence>
<accession>A0A8B8PBT7</accession>
<comment type="similarity">
    <text evidence="1 5">Belongs to the cytochrome P450 family.</text>
</comment>
<feature type="transmembrane region" description="Helical" evidence="6">
    <location>
        <begin position="12"/>
        <end position="31"/>
    </location>
</feature>
<dbReference type="PROSITE" id="PS00086">
    <property type="entry name" value="CYTOCHROME_P450"/>
    <property type="match status" value="1"/>
</dbReference>
<proteinExistence type="inferred from homology"/>
<dbReference type="GeneID" id="115741618"/>
<comment type="cofactor">
    <cofactor evidence="4">
        <name>heme</name>
        <dbReference type="ChEBI" id="CHEBI:30413"/>
    </cofactor>
</comment>
<dbReference type="GO" id="GO:0004497">
    <property type="term" value="F:monooxygenase activity"/>
    <property type="evidence" value="ECO:0007669"/>
    <property type="project" value="UniProtKB-KW"/>
</dbReference>
<dbReference type="PANTHER" id="PTHR47955">
    <property type="entry name" value="CYTOCHROME P450 FAMILY 71 PROTEIN"/>
    <property type="match status" value="1"/>
</dbReference>
<keyword evidence="6" id="KW-1133">Transmembrane helix</keyword>